<reference evidence="1 2" key="1">
    <citation type="submission" date="2016-03" db="EMBL/GenBank/DDBJ databases">
        <authorList>
            <person name="Ploux O."/>
        </authorList>
    </citation>
    <scope>NUCLEOTIDE SEQUENCE [LARGE SCALE GENOMIC DNA]</scope>
    <source>
        <strain evidence="1 2">BER2</strain>
    </source>
</reference>
<organism evidence="1 2">
    <name type="scientific">Bdellovibrio bacteriovorus</name>
    <dbReference type="NCBI Taxonomy" id="959"/>
    <lineage>
        <taxon>Bacteria</taxon>
        <taxon>Pseudomonadati</taxon>
        <taxon>Bdellovibrionota</taxon>
        <taxon>Bdellovibrionia</taxon>
        <taxon>Bdellovibrionales</taxon>
        <taxon>Pseudobdellovibrionaceae</taxon>
        <taxon>Bdellovibrio</taxon>
    </lineage>
</organism>
<dbReference type="Proteomes" id="UP000075391">
    <property type="component" value="Unassembled WGS sequence"/>
</dbReference>
<accession>A0A150WW24</accession>
<name>A0A150WW24_BDEBC</name>
<proteinExistence type="predicted"/>
<sequence length="94" mass="10676">MLTSWPRFVEVQKGFNSDITVRGQKYHVQTEDWGLQNPYLVSRIFCNGAVMKTIKTPYDSVLRMGSSQTEEAIKLALRRQHSTIIDTLMAGGMP</sequence>
<dbReference type="EMBL" id="LUKF01000001">
    <property type="protein sequence ID" value="KYG70727.1"/>
    <property type="molecule type" value="Genomic_DNA"/>
</dbReference>
<evidence type="ECO:0000313" key="2">
    <source>
        <dbReference type="Proteomes" id="UP000075391"/>
    </source>
</evidence>
<comment type="caution">
    <text evidence="1">The sequence shown here is derived from an EMBL/GenBank/DDBJ whole genome shotgun (WGS) entry which is preliminary data.</text>
</comment>
<dbReference type="OrthoDB" id="5295576at2"/>
<evidence type="ECO:0000313" key="1">
    <source>
        <dbReference type="EMBL" id="KYG70727.1"/>
    </source>
</evidence>
<dbReference type="AlphaFoldDB" id="A0A150WW24"/>
<gene>
    <name evidence="1" type="ORF">AZI85_01990</name>
</gene>
<protein>
    <submittedName>
        <fullName evidence="1">Uncharacterized protein</fullName>
    </submittedName>
</protein>